<proteinExistence type="predicted"/>
<keyword evidence="2" id="KW-0812">Transmembrane</keyword>
<dbReference type="RefSeq" id="WP_279529582.1">
    <property type="nucleotide sequence ID" value="NZ_CP122312.1"/>
</dbReference>
<dbReference type="AlphaFoldDB" id="A0ABD5Z3C9"/>
<dbReference type="NCBIfam" id="TIGR04088">
    <property type="entry name" value="cognate_SipW"/>
    <property type="match status" value="1"/>
</dbReference>
<sequence length="294" mass="30516">MTDDKQLYNLSRRKLLGGLGAVGLASAGAGLGTTAYFNDTESFDNNTLEAGQLDLQLEWSGQYNAAGVGGDSAADDSGLYQGHMNVEQNGDSGFFVLLDDVKPGDKGVVEICLASVDNPAYVWMKTNHHDDAENGYPEPEPTTNATGDYDDPGNASGAGELDDELQVYVSYSDGSYNDGGSFAADAGNAVSYAGSTSRGDVAMGDAETVFGTDLASGVALDSDPSTSMTDPFAATAVGSDGHATPCIAIEFELPTTVGNNVQTDSFMFDVEFTAIQARHNDGTANPYNTTSPSP</sequence>
<evidence type="ECO:0000256" key="2">
    <source>
        <dbReference type="SAM" id="Phobius"/>
    </source>
</evidence>
<name>A0ABD5Z3C9_9EURY</name>
<dbReference type="InterPro" id="IPR023833">
    <property type="entry name" value="Signal_pept_SipW-depend-type"/>
</dbReference>
<dbReference type="Proteomes" id="UP001596447">
    <property type="component" value="Unassembled WGS sequence"/>
</dbReference>
<evidence type="ECO:0000313" key="4">
    <source>
        <dbReference type="Proteomes" id="UP001596447"/>
    </source>
</evidence>
<dbReference type="InterPro" id="IPR006311">
    <property type="entry name" value="TAT_signal"/>
</dbReference>
<feature type="region of interest" description="Disordered" evidence="1">
    <location>
        <begin position="129"/>
        <end position="159"/>
    </location>
</feature>
<keyword evidence="4" id="KW-1185">Reference proteome</keyword>
<evidence type="ECO:0000256" key="1">
    <source>
        <dbReference type="SAM" id="MobiDB-lite"/>
    </source>
</evidence>
<gene>
    <name evidence="3" type="ORF">ACFQJ9_09550</name>
</gene>
<reference evidence="3 4" key="1">
    <citation type="journal article" date="2019" name="Int. J. Syst. Evol. Microbiol.">
        <title>The Global Catalogue of Microorganisms (GCM) 10K type strain sequencing project: providing services to taxonomists for standard genome sequencing and annotation.</title>
        <authorList>
            <consortium name="The Broad Institute Genomics Platform"/>
            <consortium name="The Broad Institute Genome Sequencing Center for Infectious Disease"/>
            <person name="Wu L."/>
            <person name="Ma J."/>
        </authorList>
    </citation>
    <scope>NUCLEOTIDE SEQUENCE [LARGE SCALE GENOMIC DNA]</scope>
    <source>
        <strain evidence="3 4">XZGYJ-43</strain>
    </source>
</reference>
<evidence type="ECO:0000313" key="3">
    <source>
        <dbReference type="EMBL" id="MFC7199654.1"/>
    </source>
</evidence>
<protein>
    <submittedName>
        <fullName evidence="3">SipW-dependent-type signal peptide-containing protein</fullName>
    </submittedName>
</protein>
<feature type="transmembrane region" description="Helical" evidence="2">
    <location>
        <begin position="15"/>
        <end position="37"/>
    </location>
</feature>
<dbReference type="EMBL" id="JBHTAR010000011">
    <property type="protein sequence ID" value="MFC7199654.1"/>
    <property type="molecule type" value="Genomic_DNA"/>
</dbReference>
<keyword evidence="2" id="KW-0472">Membrane</keyword>
<comment type="caution">
    <text evidence="3">The sequence shown here is derived from an EMBL/GenBank/DDBJ whole genome shotgun (WGS) entry which is preliminary data.</text>
</comment>
<organism evidence="3 4">
    <name type="scientific">Halospeciosus flavus</name>
    <dbReference type="NCBI Taxonomy" id="3032283"/>
    <lineage>
        <taxon>Archaea</taxon>
        <taxon>Methanobacteriati</taxon>
        <taxon>Methanobacteriota</taxon>
        <taxon>Stenosarchaea group</taxon>
        <taxon>Halobacteria</taxon>
        <taxon>Halobacteriales</taxon>
        <taxon>Halobacteriaceae</taxon>
        <taxon>Halospeciosus</taxon>
    </lineage>
</organism>
<accession>A0ABD5Z3C9</accession>
<keyword evidence="2" id="KW-1133">Transmembrane helix</keyword>
<dbReference type="PROSITE" id="PS51318">
    <property type="entry name" value="TAT"/>
    <property type="match status" value="1"/>
</dbReference>